<protein>
    <submittedName>
        <fullName evidence="2">Uncharacterized protein</fullName>
    </submittedName>
</protein>
<name>A0A5C2RSH7_9APHY</name>
<gene>
    <name evidence="2" type="ORF">L227DRAFT_581349</name>
</gene>
<dbReference type="Proteomes" id="UP000313359">
    <property type="component" value="Unassembled WGS sequence"/>
</dbReference>
<evidence type="ECO:0000313" key="2">
    <source>
        <dbReference type="EMBL" id="RPD53427.1"/>
    </source>
</evidence>
<reference evidence="2" key="1">
    <citation type="journal article" date="2018" name="Genome Biol. Evol.">
        <title>Genomics and development of Lentinus tigrinus, a white-rot wood-decaying mushroom with dimorphic fruiting bodies.</title>
        <authorList>
            <person name="Wu B."/>
            <person name="Xu Z."/>
            <person name="Knudson A."/>
            <person name="Carlson A."/>
            <person name="Chen N."/>
            <person name="Kovaka S."/>
            <person name="LaButti K."/>
            <person name="Lipzen A."/>
            <person name="Pennachio C."/>
            <person name="Riley R."/>
            <person name="Schakwitz W."/>
            <person name="Umezawa K."/>
            <person name="Ohm R.A."/>
            <person name="Grigoriev I.V."/>
            <person name="Nagy L.G."/>
            <person name="Gibbons J."/>
            <person name="Hibbett D."/>
        </authorList>
    </citation>
    <scope>NUCLEOTIDE SEQUENCE [LARGE SCALE GENOMIC DNA]</scope>
    <source>
        <strain evidence="2">ALCF2SS1-6</strain>
    </source>
</reference>
<sequence length="93" mass="10966">MPTERIDSEWWKFWHRFLHRRGVSLDIMRTFRRCVVPWPQGSACPVWVPHMLLLKLQLQEKEKHVADTDQNTSKTKSAVREREPAARGESSAP</sequence>
<feature type="region of interest" description="Disordered" evidence="1">
    <location>
        <begin position="63"/>
        <end position="93"/>
    </location>
</feature>
<accession>A0A5C2RSH7</accession>
<organism evidence="2 3">
    <name type="scientific">Lentinus tigrinus ALCF2SS1-6</name>
    <dbReference type="NCBI Taxonomy" id="1328759"/>
    <lineage>
        <taxon>Eukaryota</taxon>
        <taxon>Fungi</taxon>
        <taxon>Dikarya</taxon>
        <taxon>Basidiomycota</taxon>
        <taxon>Agaricomycotina</taxon>
        <taxon>Agaricomycetes</taxon>
        <taxon>Polyporales</taxon>
        <taxon>Polyporaceae</taxon>
        <taxon>Lentinus</taxon>
    </lineage>
</organism>
<evidence type="ECO:0000313" key="3">
    <source>
        <dbReference type="Proteomes" id="UP000313359"/>
    </source>
</evidence>
<proteinExistence type="predicted"/>
<evidence type="ECO:0000256" key="1">
    <source>
        <dbReference type="SAM" id="MobiDB-lite"/>
    </source>
</evidence>
<keyword evidence="3" id="KW-1185">Reference proteome</keyword>
<dbReference type="AlphaFoldDB" id="A0A5C2RSH7"/>
<dbReference type="EMBL" id="ML122322">
    <property type="protein sequence ID" value="RPD53427.1"/>
    <property type="molecule type" value="Genomic_DNA"/>
</dbReference>